<dbReference type="EMBL" id="LBVN01000006">
    <property type="protein sequence ID" value="KKQ87457.1"/>
    <property type="molecule type" value="Genomic_DNA"/>
</dbReference>
<sequence length="96" mass="10658">MSFNFSKQCPGDDVFSRSVARQLSFAQLPFTSEFGMESGGSTALSSPGHCLENVQICFLKTEEKSMQALISYENDLHIISKLNLYVSAVKQHLHKA</sequence>
<dbReference type="Proteomes" id="UP000033944">
    <property type="component" value="Unassembled WGS sequence"/>
</dbReference>
<comment type="caution">
    <text evidence="1">The sequence shown here is derived from an EMBL/GenBank/DDBJ whole genome shotgun (WGS) entry which is preliminary data.</text>
</comment>
<protein>
    <submittedName>
        <fullName evidence="1">Uncharacterized protein</fullName>
    </submittedName>
</protein>
<organism evidence="1 2">
    <name type="scientific">Candidatus Woesebacteria bacterium GW2011_GWB1_38_8b</name>
    <dbReference type="NCBI Taxonomy" id="1618571"/>
    <lineage>
        <taxon>Bacteria</taxon>
        <taxon>Candidatus Woeseibacteriota</taxon>
    </lineage>
</organism>
<reference evidence="1 2" key="1">
    <citation type="journal article" date="2015" name="Nature">
        <title>rRNA introns, odd ribosomes, and small enigmatic genomes across a large radiation of phyla.</title>
        <authorList>
            <person name="Brown C.T."/>
            <person name="Hug L.A."/>
            <person name="Thomas B.C."/>
            <person name="Sharon I."/>
            <person name="Castelle C.J."/>
            <person name="Singh A."/>
            <person name="Wilkins M.J."/>
            <person name="Williams K.H."/>
            <person name="Banfield J.F."/>
        </authorList>
    </citation>
    <scope>NUCLEOTIDE SEQUENCE [LARGE SCALE GENOMIC DNA]</scope>
</reference>
<name>A0A0G0L8X3_9BACT</name>
<accession>A0A0G0L8X3</accession>
<gene>
    <name evidence="1" type="ORF">UT10_C0006G0015</name>
</gene>
<dbReference type="AlphaFoldDB" id="A0A0G0L8X3"/>
<evidence type="ECO:0000313" key="1">
    <source>
        <dbReference type="EMBL" id="KKQ87457.1"/>
    </source>
</evidence>
<proteinExistence type="predicted"/>
<evidence type="ECO:0000313" key="2">
    <source>
        <dbReference type="Proteomes" id="UP000033944"/>
    </source>
</evidence>